<comment type="caution">
    <text evidence="1">The sequence shown here is derived from an EMBL/GenBank/DDBJ whole genome shotgun (WGS) entry which is preliminary data.</text>
</comment>
<dbReference type="OrthoDB" id="893918at2"/>
<evidence type="ECO:0000313" key="2">
    <source>
        <dbReference type="Proteomes" id="UP000271374"/>
    </source>
</evidence>
<proteinExistence type="predicted"/>
<dbReference type="InterPro" id="IPR025459">
    <property type="entry name" value="DUF4279"/>
</dbReference>
<protein>
    <submittedName>
        <fullName evidence="1">DUF4279 domain-containing protein</fullName>
    </submittedName>
</protein>
<organism evidence="1 2">
    <name type="scientific">Bacillus yapensis</name>
    <dbReference type="NCBI Taxonomy" id="2492960"/>
    <lineage>
        <taxon>Bacteria</taxon>
        <taxon>Bacillati</taxon>
        <taxon>Bacillota</taxon>
        <taxon>Bacilli</taxon>
        <taxon>Bacillales</taxon>
        <taxon>Bacillaceae</taxon>
        <taxon>Bacillus</taxon>
    </lineage>
</organism>
<dbReference type="Pfam" id="PF14106">
    <property type="entry name" value="DUF4279"/>
    <property type="match status" value="1"/>
</dbReference>
<sequence length="146" mass="17249">MDYKNTSIEVYFSLWSETVFSMAHVTDKLGIFPTYTQKRGDWHRPKPPIRPRQYNFSEWKYSTGLVETLDMPSLVDKIVHTFQDKVHIINELKEELQLKLRFQIVPYIKDGISPAFSFTPEQMQFAIDIGVVFDIDQYIFGFVEED</sequence>
<keyword evidence="2" id="KW-1185">Reference proteome</keyword>
<evidence type="ECO:0000313" key="1">
    <source>
        <dbReference type="EMBL" id="RTR36213.1"/>
    </source>
</evidence>
<dbReference type="EMBL" id="RXNT01000001">
    <property type="protein sequence ID" value="RTR36213.1"/>
    <property type="molecule type" value="Genomic_DNA"/>
</dbReference>
<reference evidence="1 2" key="1">
    <citation type="submission" date="2018-12" db="EMBL/GenBank/DDBJ databases">
        <title>Bacillus yapensis draft genome sequence.</title>
        <authorList>
            <person name="Yu L."/>
            <person name="Xu X."/>
            <person name="Tang X."/>
        </authorList>
    </citation>
    <scope>NUCLEOTIDE SEQUENCE [LARGE SCALE GENOMIC DNA]</scope>
    <source>
        <strain evidence="1 2">XXST-01</strain>
    </source>
</reference>
<dbReference type="AlphaFoldDB" id="A0A3S0RTZ0"/>
<name>A0A3S0RTZ0_9BACI</name>
<dbReference type="Proteomes" id="UP000271374">
    <property type="component" value="Unassembled WGS sequence"/>
</dbReference>
<gene>
    <name evidence="1" type="ORF">EKG37_01245</name>
</gene>
<accession>A0A3S0RTZ0</accession>